<organism evidence="1 2">
    <name type="scientific">Massilia eurypsychrophila</name>
    <dbReference type="NCBI Taxonomy" id="1485217"/>
    <lineage>
        <taxon>Bacteria</taxon>
        <taxon>Pseudomonadati</taxon>
        <taxon>Pseudomonadota</taxon>
        <taxon>Betaproteobacteria</taxon>
        <taxon>Burkholderiales</taxon>
        <taxon>Oxalobacteraceae</taxon>
        <taxon>Telluria group</taxon>
        <taxon>Massilia</taxon>
    </lineage>
</organism>
<gene>
    <name evidence="1" type="ORF">CR105_03020</name>
</gene>
<keyword evidence="2" id="KW-1185">Reference proteome</keyword>
<accession>A0A2G8TKG1</accession>
<comment type="caution">
    <text evidence="1">The sequence shown here is derived from an EMBL/GenBank/DDBJ whole genome shotgun (WGS) entry which is preliminary data.</text>
</comment>
<dbReference type="OrthoDB" id="8548202at2"/>
<proteinExistence type="predicted"/>
<dbReference type="EMBL" id="PDOC01000002">
    <property type="protein sequence ID" value="PIL46535.1"/>
    <property type="molecule type" value="Genomic_DNA"/>
</dbReference>
<name>A0A2G8TKG1_9BURK</name>
<sequence>MASNARVKHPPATLPEVGMSRWEQLRHFIPVGRETWRQLTLAGKAPKPIRLSERCTMFDNVEVHRWLAAPTEFRAEG</sequence>
<dbReference type="AlphaFoldDB" id="A0A2G8TKG1"/>
<evidence type="ECO:0000313" key="1">
    <source>
        <dbReference type="EMBL" id="PIL46535.1"/>
    </source>
</evidence>
<reference evidence="1 2" key="1">
    <citation type="submission" date="2017-10" db="EMBL/GenBank/DDBJ databases">
        <title>Massilia psychrophilum sp. nov., a novel purple-pigmented bacterium isolated from Tianshan glacier, Xinjiang Municipality, China.</title>
        <authorList>
            <person name="Wang H."/>
        </authorList>
    </citation>
    <scope>NUCLEOTIDE SEQUENCE [LARGE SCALE GENOMIC DNA]</scope>
    <source>
        <strain evidence="1 2">JCM 30074</strain>
    </source>
</reference>
<evidence type="ECO:0000313" key="2">
    <source>
        <dbReference type="Proteomes" id="UP000230390"/>
    </source>
</evidence>
<dbReference type="Proteomes" id="UP000230390">
    <property type="component" value="Unassembled WGS sequence"/>
</dbReference>
<protein>
    <submittedName>
        <fullName evidence="1">Transcriptional regulator</fullName>
    </submittedName>
</protein>